<evidence type="ECO:0000256" key="2">
    <source>
        <dbReference type="ARBA" id="ARBA00012224"/>
    </source>
</evidence>
<evidence type="ECO:0000256" key="1">
    <source>
        <dbReference type="ARBA" id="ARBA00001933"/>
    </source>
</evidence>
<comment type="cofactor">
    <cofactor evidence="1">
        <name>pyridoxal 5'-phosphate</name>
        <dbReference type="ChEBI" id="CHEBI:597326"/>
    </cofactor>
</comment>
<evidence type="ECO:0000259" key="6">
    <source>
        <dbReference type="Pfam" id="PF00155"/>
    </source>
</evidence>
<evidence type="ECO:0000256" key="5">
    <source>
        <dbReference type="ARBA" id="ARBA00037974"/>
    </source>
</evidence>
<evidence type="ECO:0000256" key="4">
    <source>
        <dbReference type="ARBA" id="ARBA00023239"/>
    </source>
</evidence>
<dbReference type="NCBIfam" id="TIGR04350">
    <property type="entry name" value="C_S_lyase_PatB"/>
    <property type="match status" value="1"/>
</dbReference>
<keyword evidence="8" id="KW-1185">Reference proteome</keyword>
<protein>
    <recommendedName>
        <fullName evidence="2">cysteine-S-conjugate beta-lyase</fullName>
        <ecNumber evidence="2">4.4.1.13</ecNumber>
    </recommendedName>
</protein>
<dbReference type="EMBL" id="WXEX01000018">
    <property type="protein sequence ID" value="MZP44519.1"/>
    <property type="molecule type" value="Genomic_DNA"/>
</dbReference>
<dbReference type="Proteomes" id="UP000471031">
    <property type="component" value="Unassembled WGS sequence"/>
</dbReference>
<dbReference type="InterPro" id="IPR015422">
    <property type="entry name" value="PyrdxlP-dep_Trfase_small"/>
</dbReference>
<comment type="similarity">
    <text evidence="5">Belongs to the class-II pyridoxal-phosphate-dependent aminotransferase family. MalY/PatB cystathionine beta-lyase subfamily.</text>
</comment>
<sequence>MRPCAFDERINRQSTNSLKWDTLRDVFGREDLLPLWVADMDFPSPPEVIEALKEKAAHRVYGYHVRSESFFQSVVEWFGRRHNWPIEREWVALTPGVVPSICLAIQAFTSPGDGVVIQSPVYPPFFRCVKENGRRIVENPLRQVNSRYEMDFDDLAAKLDEGVKMLVLCSPHNPVGRVWTEAELRRLNDLCCERDILILSDEIHCDLVFQGHRHTPFAALGAEAAARTVTCVAPSKTFNIAGLNTSFVIISDEGLRRRFRQVMLSLSLGEGNLFGVAASEAAYRHGDAWLDALLPYLEGNADYLTRYVSERMGELDIVKPEGTYLGWLDCRRLGLRPAELKRFFVEEAKVGMNDGLTFGQPGAGFARINFGCPRELLVEGLQRIEAALRRR</sequence>
<dbReference type="OrthoDB" id="9802872at2"/>
<dbReference type="PANTHER" id="PTHR43525">
    <property type="entry name" value="PROTEIN MALY"/>
    <property type="match status" value="1"/>
</dbReference>
<keyword evidence="4 7" id="KW-0456">Lyase</keyword>
<dbReference type="EC" id="4.4.1.13" evidence="2"/>
<dbReference type="Gene3D" id="3.40.640.10">
    <property type="entry name" value="Type I PLP-dependent aspartate aminotransferase-like (Major domain)"/>
    <property type="match status" value="1"/>
</dbReference>
<dbReference type="Pfam" id="PF00155">
    <property type="entry name" value="Aminotran_1_2"/>
    <property type="match status" value="1"/>
</dbReference>
<keyword evidence="3" id="KW-0663">Pyridoxal phosphate</keyword>
<evidence type="ECO:0000313" key="8">
    <source>
        <dbReference type="Proteomes" id="UP000471031"/>
    </source>
</evidence>
<dbReference type="PANTHER" id="PTHR43525:SF1">
    <property type="entry name" value="PROTEIN MALY"/>
    <property type="match status" value="1"/>
</dbReference>
<dbReference type="InterPro" id="IPR015424">
    <property type="entry name" value="PyrdxlP-dep_Trfase"/>
</dbReference>
<dbReference type="InterPro" id="IPR004839">
    <property type="entry name" value="Aminotransferase_I/II_large"/>
</dbReference>
<dbReference type="InterPro" id="IPR015421">
    <property type="entry name" value="PyrdxlP-dep_Trfase_major"/>
</dbReference>
<proteinExistence type="inferred from homology"/>
<organism evidence="7 8">
    <name type="scientific">Heliomicrobium gestii</name>
    <name type="common">Heliobacterium gestii</name>
    <dbReference type="NCBI Taxonomy" id="2699"/>
    <lineage>
        <taxon>Bacteria</taxon>
        <taxon>Bacillati</taxon>
        <taxon>Bacillota</taxon>
        <taxon>Clostridia</taxon>
        <taxon>Eubacteriales</taxon>
        <taxon>Heliobacteriaceae</taxon>
        <taxon>Heliomicrobium</taxon>
    </lineage>
</organism>
<accession>A0A845LIX5</accession>
<dbReference type="AlphaFoldDB" id="A0A845LIX5"/>
<dbReference type="CDD" id="cd00609">
    <property type="entry name" value="AAT_like"/>
    <property type="match status" value="1"/>
</dbReference>
<dbReference type="GO" id="GO:0047804">
    <property type="term" value="F:cysteine-S-conjugate beta-lyase activity"/>
    <property type="evidence" value="ECO:0007669"/>
    <property type="project" value="UniProtKB-EC"/>
</dbReference>
<dbReference type="GO" id="GO:0030170">
    <property type="term" value="F:pyridoxal phosphate binding"/>
    <property type="evidence" value="ECO:0007669"/>
    <property type="project" value="InterPro"/>
</dbReference>
<reference evidence="7 8" key="1">
    <citation type="submission" date="2020-01" db="EMBL/GenBank/DDBJ databases">
        <title>Whole genome sequence of Heliobacterium gestii DSM 11169.</title>
        <authorList>
            <person name="Kyndt J.A."/>
            <person name="Meyer T.E."/>
        </authorList>
    </citation>
    <scope>NUCLEOTIDE SEQUENCE [LARGE SCALE GENOMIC DNA]</scope>
    <source>
        <strain evidence="7 8">DSM 11169</strain>
    </source>
</reference>
<name>A0A845LIX5_HELGE</name>
<dbReference type="SUPFAM" id="SSF53383">
    <property type="entry name" value="PLP-dependent transferases"/>
    <property type="match status" value="1"/>
</dbReference>
<evidence type="ECO:0000313" key="7">
    <source>
        <dbReference type="EMBL" id="MZP44519.1"/>
    </source>
</evidence>
<feature type="domain" description="Aminotransferase class I/classII large" evidence="6">
    <location>
        <begin position="32"/>
        <end position="384"/>
    </location>
</feature>
<dbReference type="InterPro" id="IPR027619">
    <property type="entry name" value="C-S_lyase_PatB-like"/>
</dbReference>
<comment type="caution">
    <text evidence="7">The sequence shown here is derived from an EMBL/GenBank/DDBJ whole genome shotgun (WGS) entry which is preliminary data.</text>
</comment>
<gene>
    <name evidence="7" type="ORF">GTO89_15920</name>
</gene>
<evidence type="ECO:0000256" key="3">
    <source>
        <dbReference type="ARBA" id="ARBA00022898"/>
    </source>
</evidence>
<dbReference type="InterPro" id="IPR051798">
    <property type="entry name" value="Class-II_PLP-Dep_Aminotrans"/>
</dbReference>
<dbReference type="Gene3D" id="3.90.1150.10">
    <property type="entry name" value="Aspartate Aminotransferase, domain 1"/>
    <property type="match status" value="1"/>
</dbReference>